<sequence length="33" mass="3600">MPDSGAKMSEPQTAAPATALPEYRLKVRFYDGT</sequence>
<dbReference type="EMBL" id="JACHFJ010000003">
    <property type="protein sequence ID" value="MBB5372705.1"/>
    <property type="molecule type" value="Genomic_DNA"/>
</dbReference>
<accession>A0A840VHN9</accession>
<reference evidence="1 2" key="1">
    <citation type="submission" date="2020-08" db="EMBL/GenBank/DDBJ databases">
        <title>Genomic Encyclopedia of Type Strains, Phase IV (KMG-IV): sequencing the most valuable type-strain genomes for metagenomic binning, comparative biology and taxonomic classification.</title>
        <authorList>
            <person name="Goeker M."/>
        </authorList>
    </citation>
    <scope>NUCLEOTIDE SEQUENCE [LARGE SCALE GENOMIC DNA]</scope>
    <source>
        <strain evidence="1 2">DSM 27026</strain>
    </source>
</reference>
<evidence type="ECO:0000313" key="2">
    <source>
        <dbReference type="Proteomes" id="UP000553706"/>
    </source>
</evidence>
<dbReference type="Proteomes" id="UP000553706">
    <property type="component" value="Unassembled WGS sequence"/>
</dbReference>
<organism evidence="1 2">
    <name type="scientific">Acidocella aromatica</name>
    <dbReference type="NCBI Taxonomy" id="1303579"/>
    <lineage>
        <taxon>Bacteria</taxon>
        <taxon>Pseudomonadati</taxon>
        <taxon>Pseudomonadota</taxon>
        <taxon>Alphaproteobacteria</taxon>
        <taxon>Acetobacterales</taxon>
        <taxon>Acidocellaceae</taxon>
        <taxon>Acidocella</taxon>
    </lineage>
</organism>
<evidence type="ECO:0000313" key="1">
    <source>
        <dbReference type="EMBL" id="MBB5372705.1"/>
    </source>
</evidence>
<gene>
    <name evidence="1" type="ORF">HNP71_000956</name>
</gene>
<comment type="caution">
    <text evidence="1">The sequence shown here is derived from an EMBL/GenBank/DDBJ whole genome shotgun (WGS) entry which is preliminary data.</text>
</comment>
<proteinExistence type="predicted"/>
<protein>
    <submittedName>
        <fullName evidence="1">Uncharacterized protein</fullName>
    </submittedName>
</protein>
<keyword evidence="2" id="KW-1185">Reference proteome</keyword>
<dbReference type="AlphaFoldDB" id="A0A840VHN9"/>
<name>A0A840VHN9_9PROT</name>